<evidence type="ECO:0000313" key="2">
    <source>
        <dbReference type="Proteomes" id="UP000005707"/>
    </source>
</evidence>
<dbReference type="EMBL" id="AFNU02000013">
    <property type="protein sequence ID" value="ERJ11252.1"/>
    <property type="molecule type" value="Genomic_DNA"/>
</dbReference>
<dbReference type="RefSeq" id="WP_008825569.1">
    <property type="nucleotide sequence ID" value="NZ_AFNU02000013.1"/>
</dbReference>
<evidence type="ECO:0000313" key="1">
    <source>
        <dbReference type="EMBL" id="ERJ11252.1"/>
    </source>
</evidence>
<dbReference type="InParanoid" id="F7PW90"/>
<organism evidence="1 2">
    <name type="scientific">Haloplasma contractile SSD-17B</name>
    <dbReference type="NCBI Taxonomy" id="1033810"/>
    <lineage>
        <taxon>Bacteria</taxon>
        <taxon>Bacillati</taxon>
        <taxon>Mycoplasmatota</taxon>
        <taxon>Mollicutes</taxon>
        <taxon>Haloplasmatales</taxon>
        <taxon>Haloplasmataceae</taxon>
        <taxon>Haloplasma</taxon>
    </lineage>
</organism>
<sequence length="314" mass="35525">MNDKLIWTLGILSVVTLIGAGLYGNNNASAQDLSFQNLKGSITNLTNEIVDTNPNVQREFHNTRINPYKDTKIEVDELKIRVNTYVKSINENLEVADIFVYENSDYYFSIEEKDTGKGAMELLVDPYTGEIYPEYGPSMMWNEKYDLMHGDYGTTGGRYGHMGGYSGMMGGSYGHMGGRSGMMGGRYGRTDRYSGMRGGDYGRTNDYTGNVDEYYGRYPGMMDGYYENNELTNTAITRTEAIELANDYVQSVNTSLSVPSVGHEFYGYYTFHIENNGEVVDMLSVHIYTGDVWYHNWHGTIVDIISHHNDELKK</sequence>
<accession>F7PW90</accession>
<dbReference type="eggNOG" id="COG3212">
    <property type="taxonomic scope" value="Bacteria"/>
</dbReference>
<protein>
    <recommendedName>
        <fullName evidence="3">PepSY domain-containing protein</fullName>
    </recommendedName>
</protein>
<reference evidence="1 2" key="2">
    <citation type="journal article" date="2013" name="PLoS ONE">
        <title>INDIGO - INtegrated Data Warehouse of MIcrobial GenOmes with Examples from the Red Sea Extremophiles.</title>
        <authorList>
            <person name="Alam I."/>
            <person name="Antunes A."/>
            <person name="Kamau A.A."/>
            <person name="Ba Alawi W."/>
            <person name="Kalkatawi M."/>
            <person name="Stingl U."/>
            <person name="Bajic V.B."/>
        </authorList>
    </citation>
    <scope>NUCLEOTIDE SEQUENCE [LARGE SCALE GENOMIC DNA]</scope>
    <source>
        <strain evidence="1 2">SSD-17B</strain>
    </source>
</reference>
<comment type="caution">
    <text evidence="1">The sequence shown here is derived from an EMBL/GenBank/DDBJ whole genome shotgun (WGS) entry which is preliminary data.</text>
</comment>
<keyword evidence="2" id="KW-1185">Reference proteome</keyword>
<proteinExistence type="predicted"/>
<name>F7PW90_9MOLU</name>
<dbReference type="Proteomes" id="UP000005707">
    <property type="component" value="Unassembled WGS sequence"/>
</dbReference>
<reference evidence="1 2" key="1">
    <citation type="journal article" date="2011" name="J. Bacteriol.">
        <title>Genome sequence of Haloplasma contractile, an unusual contractile bacterium from a deep-sea anoxic brine lake.</title>
        <authorList>
            <person name="Antunes A."/>
            <person name="Alam I."/>
            <person name="El Dorry H."/>
            <person name="Siam R."/>
            <person name="Robertson A."/>
            <person name="Bajic V.B."/>
            <person name="Stingl U."/>
        </authorList>
    </citation>
    <scope>NUCLEOTIDE SEQUENCE [LARGE SCALE GENOMIC DNA]</scope>
    <source>
        <strain evidence="1 2">SSD-17B</strain>
    </source>
</reference>
<gene>
    <name evidence="1" type="ORF">HLPCO_002692</name>
</gene>
<evidence type="ECO:0008006" key="3">
    <source>
        <dbReference type="Google" id="ProtNLM"/>
    </source>
</evidence>
<dbReference type="STRING" id="1033810.HLPCO_002692"/>
<dbReference type="OrthoDB" id="2082683at2"/>
<dbReference type="AlphaFoldDB" id="F7PW90"/>